<dbReference type="InterPro" id="IPR029069">
    <property type="entry name" value="HotDog_dom_sf"/>
</dbReference>
<evidence type="ECO:0000256" key="3">
    <source>
        <dbReference type="PROSITE-ProRule" id="PRU01106"/>
    </source>
</evidence>
<dbReference type="InterPro" id="IPR006683">
    <property type="entry name" value="Thioestr_dom"/>
</dbReference>
<feature type="domain" description="HotDog ACOT-type" evidence="5">
    <location>
        <begin position="19"/>
        <end position="131"/>
    </location>
</feature>
<accession>A0A0L6W4J2</accession>
<name>A0A0L6W4J2_9FIRM</name>
<dbReference type="AlphaFoldDB" id="A0A0L6W4J2"/>
<organism evidence="6 7">
    <name type="scientific">Thermincola ferriacetica</name>
    <dbReference type="NCBI Taxonomy" id="281456"/>
    <lineage>
        <taxon>Bacteria</taxon>
        <taxon>Bacillati</taxon>
        <taxon>Bacillota</taxon>
        <taxon>Clostridia</taxon>
        <taxon>Eubacteriales</taxon>
        <taxon>Thermincolaceae</taxon>
        <taxon>Thermincola</taxon>
    </lineage>
</organism>
<keyword evidence="2 3" id="KW-0378">Hydrolase</keyword>
<keyword evidence="7" id="KW-1185">Reference proteome</keyword>
<dbReference type="InterPro" id="IPR040170">
    <property type="entry name" value="Cytosol_ACT"/>
</dbReference>
<evidence type="ECO:0000313" key="7">
    <source>
        <dbReference type="Proteomes" id="UP000037175"/>
    </source>
</evidence>
<dbReference type="GO" id="GO:0052816">
    <property type="term" value="F:long-chain fatty acyl-CoA hydrolase activity"/>
    <property type="evidence" value="ECO:0007669"/>
    <property type="project" value="TreeGrafter"/>
</dbReference>
<dbReference type="PANTHER" id="PTHR11049">
    <property type="entry name" value="ACYL COENZYME A THIOESTER HYDROLASE"/>
    <property type="match status" value="1"/>
</dbReference>
<evidence type="ECO:0000259" key="5">
    <source>
        <dbReference type="PROSITE" id="PS51770"/>
    </source>
</evidence>
<feature type="region of interest" description="Disordered" evidence="4">
    <location>
        <begin position="1"/>
        <end position="23"/>
    </location>
</feature>
<sequence length="169" mass="18877">MIEKLNGVSEESLKGKPPRASEVQTTELVLPNDTNLLGNLLGGRLMHWMDLAGAMAASRHANSIVATVAVDSLDFRHPVRQGEMVVLKAKLTWVGNTSMEVIVRAYAENTISGNVILTNEAYFTFVALDENGRPKKVPPLVPETEEEMKACREAEERRKKRLQRRFPHV</sequence>
<dbReference type="GO" id="GO:0006637">
    <property type="term" value="P:acyl-CoA metabolic process"/>
    <property type="evidence" value="ECO:0007669"/>
    <property type="project" value="TreeGrafter"/>
</dbReference>
<protein>
    <submittedName>
        <fullName evidence="6">Thioesterase superfamily protein</fullName>
    </submittedName>
</protein>
<dbReference type="CDD" id="cd03442">
    <property type="entry name" value="BFIT_BACH"/>
    <property type="match status" value="1"/>
</dbReference>
<evidence type="ECO:0000256" key="1">
    <source>
        <dbReference type="ARBA" id="ARBA00010458"/>
    </source>
</evidence>
<dbReference type="SUPFAM" id="SSF54637">
    <property type="entry name" value="Thioesterase/thiol ester dehydrase-isomerase"/>
    <property type="match status" value="1"/>
</dbReference>
<dbReference type="Proteomes" id="UP000037175">
    <property type="component" value="Unassembled WGS sequence"/>
</dbReference>
<reference evidence="7" key="1">
    <citation type="submission" date="2015-07" db="EMBL/GenBank/DDBJ databases">
        <title>Complete Genome of Thermincola ferriacetica strain Z-0001T.</title>
        <authorList>
            <person name="Lusk B."/>
            <person name="Badalamenti J.P."/>
            <person name="Parameswaran P."/>
            <person name="Bond D.R."/>
            <person name="Torres C.I."/>
        </authorList>
    </citation>
    <scope>NUCLEOTIDE SEQUENCE [LARGE SCALE GENOMIC DNA]</scope>
    <source>
        <strain evidence="7">Z-0001</strain>
    </source>
</reference>
<feature type="compositionally biased region" description="Basic residues" evidence="4">
    <location>
        <begin position="158"/>
        <end position="169"/>
    </location>
</feature>
<dbReference type="RefSeq" id="WP_242843547.1">
    <property type="nucleotide sequence ID" value="NZ_LGTE01000004.1"/>
</dbReference>
<dbReference type="GO" id="GO:0009062">
    <property type="term" value="P:fatty acid catabolic process"/>
    <property type="evidence" value="ECO:0007669"/>
    <property type="project" value="TreeGrafter"/>
</dbReference>
<evidence type="ECO:0000313" key="6">
    <source>
        <dbReference type="EMBL" id="KNZ70391.1"/>
    </source>
</evidence>
<dbReference type="EMBL" id="LGTE01000004">
    <property type="protein sequence ID" value="KNZ70391.1"/>
    <property type="molecule type" value="Genomic_DNA"/>
</dbReference>
<proteinExistence type="inferred from homology"/>
<dbReference type="PANTHER" id="PTHR11049:SF24">
    <property type="entry name" value="CYTOSOLIC ACYL COENZYME A THIOESTER HYDROLASE"/>
    <property type="match status" value="1"/>
</dbReference>
<gene>
    <name evidence="6" type="ORF">Tfer_0955</name>
</gene>
<comment type="similarity">
    <text evidence="1">Belongs to the acyl coenzyme A hydrolase family.</text>
</comment>
<evidence type="ECO:0000256" key="4">
    <source>
        <dbReference type="SAM" id="MobiDB-lite"/>
    </source>
</evidence>
<dbReference type="Pfam" id="PF03061">
    <property type="entry name" value="4HBT"/>
    <property type="match status" value="1"/>
</dbReference>
<dbReference type="InterPro" id="IPR033120">
    <property type="entry name" value="HOTDOG_ACOT"/>
</dbReference>
<evidence type="ECO:0000256" key="2">
    <source>
        <dbReference type="ARBA" id="ARBA00022801"/>
    </source>
</evidence>
<feature type="region of interest" description="Disordered" evidence="4">
    <location>
        <begin position="134"/>
        <end position="169"/>
    </location>
</feature>
<dbReference type="GO" id="GO:0005829">
    <property type="term" value="C:cytosol"/>
    <property type="evidence" value="ECO:0007669"/>
    <property type="project" value="TreeGrafter"/>
</dbReference>
<dbReference type="PROSITE" id="PS51770">
    <property type="entry name" value="HOTDOG_ACOT"/>
    <property type="match status" value="1"/>
</dbReference>
<comment type="caution">
    <text evidence="6">The sequence shown here is derived from an EMBL/GenBank/DDBJ whole genome shotgun (WGS) entry which is preliminary data.</text>
</comment>
<feature type="compositionally biased region" description="Basic and acidic residues" evidence="4">
    <location>
        <begin position="147"/>
        <end position="157"/>
    </location>
</feature>
<dbReference type="Gene3D" id="3.10.129.10">
    <property type="entry name" value="Hotdog Thioesterase"/>
    <property type="match status" value="1"/>
</dbReference>